<evidence type="ECO:0000313" key="2">
    <source>
        <dbReference type="Proteomes" id="UP001377567"/>
    </source>
</evidence>
<dbReference type="SUPFAM" id="SSF160683">
    <property type="entry name" value="YNR034W-A-like"/>
    <property type="match status" value="1"/>
</dbReference>
<dbReference type="Pfam" id="PF11503">
    <property type="entry name" value="YNR034W-A-like"/>
    <property type="match status" value="1"/>
</dbReference>
<sequence>MSESAGNASGTTVGTLVFDSHANIVQYGGVGEQRTADARQLALVALDADGYGAVEDAAAGLRIALYRQGDLTVASYSRVAT</sequence>
<dbReference type="EMBL" id="BTGD01000027">
    <property type="protein sequence ID" value="GMM59187.1"/>
    <property type="molecule type" value="Genomic_DNA"/>
</dbReference>
<accession>A0AAV5S992</accession>
<dbReference type="InterPro" id="IPR021591">
    <property type="entry name" value="YNR034W-A/EGO2"/>
</dbReference>
<dbReference type="Proteomes" id="UP001377567">
    <property type="component" value="Unassembled WGS sequence"/>
</dbReference>
<dbReference type="Gene3D" id="3.40.1840.10">
    <property type="entry name" value="YNR034W-A-like"/>
    <property type="match status" value="1"/>
</dbReference>
<gene>
    <name evidence="1" type="ORF">DAKH74_058040</name>
</gene>
<keyword evidence="2" id="KW-1185">Reference proteome</keyword>
<protein>
    <submittedName>
        <fullName evidence="1">Ego2 protein</fullName>
    </submittedName>
</protein>
<reference evidence="1 2" key="1">
    <citation type="journal article" date="2023" name="Elife">
        <title>Identification of key yeast species and microbe-microbe interactions impacting larval growth of Drosophila in the wild.</title>
        <authorList>
            <person name="Mure A."/>
            <person name="Sugiura Y."/>
            <person name="Maeda R."/>
            <person name="Honda K."/>
            <person name="Sakurai N."/>
            <person name="Takahashi Y."/>
            <person name="Watada M."/>
            <person name="Katoh T."/>
            <person name="Gotoh A."/>
            <person name="Gotoh Y."/>
            <person name="Taniguchi I."/>
            <person name="Nakamura K."/>
            <person name="Hayashi T."/>
            <person name="Katayama T."/>
            <person name="Uemura T."/>
            <person name="Hattori Y."/>
        </authorList>
    </citation>
    <scope>NUCLEOTIDE SEQUENCE [LARGE SCALE GENOMIC DNA]</scope>
    <source>
        <strain evidence="1 2">KH-74</strain>
    </source>
</reference>
<name>A0AAV5S992_MAUHU</name>
<organism evidence="1 2">
    <name type="scientific">Maudiozyma humilis</name>
    <name type="common">Sour dough yeast</name>
    <name type="synonym">Kazachstania humilis</name>
    <dbReference type="NCBI Taxonomy" id="51915"/>
    <lineage>
        <taxon>Eukaryota</taxon>
        <taxon>Fungi</taxon>
        <taxon>Dikarya</taxon>
        <taxon>Ascomycota</taxon>
        <taxon>Saccharomycotina</taxon>
        <taxon>Saccharomycetes</taxon>
        <taxon>Saccharomycetales</taxon>
        <taxon>Saccharomycetaceae</taxon>
        <taxon>Maudiozyma</taxon>
    </lineage>
</organism>
<evidence type="ECO:0000313" key="1">
    <source>
        <dbReference type="EMBL" id="GMM59187.1"/>
    </source>
</evidence>
<comment type="caution">
    <text evidence="1">The sequence shown here is derived from an EMBL/GenBank/DDBJ whole genome shotgun (WGS) entry which is preliminary data.</text>
</comment>
<proteinExistence type="predicted"/>
<dbReference type="InterPro" id="IPR035098">
    <property type="entry name" value="YNR034W-A/EGO2_sf"/>
</dbReference>
<dbReference type="AlphaFoldDB" id="A0AAV5S992"/>